<evidence type="ECO:0000259" key="14">
    <source>
        <dbReference type="SMART" id="SM01016"/>
    </source>
</evidence>
<dbReference type="SUPFAM" id="SSF47323">
    <property type="entry name" value="Anticodon-binding domain of a subclass of class I aminoacyl-tRNA synthetases"/>
    <property type="match status" value="1"/>
</dbReference>
<dbReference type="EC" id="6.1.1.19" evidence="11"/>
<comment type="catalytic activity">
    <reaction evidence="10 11">
        <text>tRNA(Arg) + L-arginine + ATP = L-arginyl-tRNA(Arg) + AMP + diphosphate</text>
        <dbReference type="Rhea" id="RHEA:20301"/>
        <dbReference type="Rhea" id="RHEA-COMP:9658"/>
        <dbReference type="Rhea" id="RHEA-COMP:9673"/>
        <dbReference type="ChEBI" id="CHEBI:30616"/>
        <dbReference type="ChEBI" id="CHEBI:32682"/>
        <dbReference type="ChEBI" id="CHEBI:33019"/>
        <dbReference type="ChEBI" id="CHEBI:78442"/>
        <dbReference type="ChEBI" id="CHEBI:78513"/>
        <dbReference type="ChEBI" id="CHEBI:456215"/>
        <dbReference type="EC" id="6.1.1.19"/>
    </reaction>
</comment>
<evidence type="ECO:0000256" key="10">
    <source>
        <dbReference type="ARBA" id="ARBA00049339"/>
    </source>
</evidence>
<keyword evidence="5 11" id="KW-0436">Ligase</keyword>
<dbReference type="OrthoDB" id="9805987at2"/>
<dbReference type="Pfam" id="PF00750">
    <property type="entry name" value="tRNA-synt_1d"/>
    <property type="match status" value="1"/>
</dbReference>
<dbReference type="HAMAP" id="MF_00123">
    <property type="entry name" value="Arg_tRNA_synth"/>
    <property type="match status" value="1"/>
</dbReference>
<gene>
    <name evidence="11 15" type="primary">argS</name>
    <name evidence="15" type="ORF">L21SP3_01951</name>
</gene>
<keyword evidence="4 11" id="KW-0963">Cytoplasm</keyword>
<proteinExistence type="inferred from homology"/>
<dbReference type="InterPro" id="IPR001412">
    <property type="entry name" value="aa-tRNA-synth_I_CS"/>
</dbReference>
<dbReference type="InterPro" id="IPR035684">
    <property type="entry name" value="ArgRS_core"/>
</dbReference>
<accession>A0A1Q2HSB3</accession>
<dbReference type="Proteomes" id="UP000188273">
    <property type="component" value="Chromosome"/>
</dbReference>
<evidence type="ECO:0000313" key="16">
    <source>
        <dbReference type="Proteomes" id="UP000188273"/>
    </source>
</evidence>
<evidence type="ECO:0000256" key="1">
    <source>
        <dbReference type="ARBA" id="ARBA00004496"/>
    </source>
</evidence>
<evidence type="ECO:0000256" key="6">
    <source>
        <dbReference type="ARBA" id="ARBA00022741"/>
    </source>
</evidence>
<keyword evidence="8 11" id="KW-0648">Protein biosynthesis</keyword>
<dbReference type="InterPro" id="IPR001278">
    <property type="entry name" value="Arg-tRNA-ligase"/>
</dbReference>
<dbReference type="NCBIfam" id="TIGR00456">
    <property type="entry name" value="argS"/>
    <property type="match status" value="1"/>
</dbReference>
<dbReference type="Gene3D" id="3.30.1360.70">
    <property type="entry name" value="Arginyl tRNA synthetase N-terminal domain"/>
    <property type="match status" value="1"/>
</dbReference>
<dbReference type="GO" id="GO:0005737">
    <property type="term" value="C:cytoplasm"/>
    <property type="evidence" value="ECO:0007669"/>
    <property type="project" value="UniProtKB-SubCell"/>
</dbReference>
<dbReference type="SUPFAM" id="SSF52374">
    <property type="entry name" value="Nucleotidylyl transferase"/>
    <property type="match status" value="1"/>
</dbReference>
<keyword evidence="9 11" id="KW-0030">Aminoacyl-tRNA synthetase</keyword>
<comment type="subunit">
    <text evidence="3 11">Monomer.</text>
</comment>
<dbReference type="CDD" id="cd07956">
    <property type="entry name" value="Anticodon_Ia_Arg"/>
    <property type="match status" value="1"/>
</dbReference>
<evidence type="ECO:0000313" key="15">
    <source>
        <dbReference type="EMBL" id="AQQ10125.1"/>
    </source>
</evidence>
<dbReference type="AlphaFoldDB" id="A0A1Q2HSB3"/>
<dbReference type="KEGG" id="pbu:L21SP3_01951"/>
<keyword evidence="16" id="KW-1185">Reference proteome</keyword>
<dbReference type="GO" id="GO:0005524">
    <property type="term" value="F:ATP binding"/>
    <property type="evidence" value="ECO:0007669"/>
    <property type="project" value="UniProtKB-UniRule"/>
</dbReference>
<dbReference type="InterPro" id="IPR014729">
    <property type="entry name" value="Rossmann-like_a/b/a_fold"/>
</dbReference>
<comment type="subcellular location">
    <subcellularLocation>
        <location evidence="1 11">Cytoplasm</location>
    </subcellularLocation>
</comment>
<evidence type="ECO:0000256" key="2">
    <source>
        <dbReference type="ARBA" id="ARBA00005594"/>
    </source>
</evidence>
<keyword evidence="7 11" id="KW-0067">ATP-binding</keyword>
<evidence type="ECO:0000256" key="7">
    <source>
        <dbReference type="ARBA" id="ARBA00022840"/>
    </source>
</evidence>
<dbReference type="PANTHER" id="PTHR11956">
    <property type="entry name" value="ARGINYL-TRNA SYNTHETASE"/>
    <property type="match status" value="1"/>
</dbReference>
<dbReference type="Pfam" id="PF03485">
    <property type="entry name" value="Arg_tRNA_synt_N"/>
    <property type="match status" value="1"/>
</dbReference>
<dbReference type="SMART" id="SM00836">
    <property type="entry name" value="DALR_1"/>
    <property type="match status" value="1"/>
</dbReference>
<evidence type="ECO:0000256" key="4">
    <source>
        <dbReference type="ARBA" id="ARBA00022490"/>
    </source>
</evidence>
<feature type="short sequence motif" description="'HIGH' region" evidence="11">
    <location>
        <begin position="124"/>
        <end position="134"/>
    </location>
</feature>
<name>A0A1Q2HSB3_9BACT</name>
<dbReference type="CDD" id="cd00671">
    <property type="entry name" value="ArgRS_core"/>
    <property type="match status" value="1"/>
</dbReference>
<organism evidence="15 16">
    <name type="scientific">Sedimentisphaera cyanobacteriorum</name>
    <dbReference type="NCBI Taxonomy" id="1940790"/>
    <lineage>
        <taxon>Bacteria</taxon>
        <taxon>Pseudomonadati</taxon>
        <taxon>Planctomycetota</taxon>
        <taxon>Phycisphaerae</taxon>
        <taxon>Sedimentisphaerales</taxon>
        <taxon>Sedimentisphaeraceae</taxon>
        <taxon>Sedimentisphaera</taxon>
    </lineage>
</organism>
<evidence type="ECO:0000256" key="9">
    <source>
        <dbReference type="ARBA" id="ARBA00023146"/>
    </source>
</evidence>
<dbReference type="PANTHER" id="PTHR11956:SF5">
    <property type="entry name" value="ARGININE--TRNA LIGASE, CYTOPLASMIC"/>
    <property type="match status" value="1"/>
</dbReference>
<dbReference type="SUPFAM" id="SSF55190">
    <property type="entry name" value="Arginyl-tRNA synthetase (ArgRS), N-terminal 'additional' domain"/>
    <property type="match status" value="1"/>
</dbReference>
<dbReference type="EMBL" id="CP019633">
    <property type="protein sequence ID" value="AQQ10125.1"/>
    <property type="molecule type" value="Genomic_DNA"/>
</dbReference>
<dbReference type="InterPro" id="IPR009080">
    <property type="entry name" value="tRNAsynth_Ia_anticodon-bd"/>
</dbReference>
<dbReference type="PROSITE" id="PS00178">
    <property type="entry name" value="AA_TRNA_LIGASE_I"/>
    <property type="match status" value="1"/>
</dbReference>
<evidence type="ECO:0000256" key="3">
    <source>
        <dbReference type="ARBA" id="ARBA00011245"/>
    </source>
</evidence>
<dbReference type="GO" id="GO:0004814">
    <property type="term" value="F:arginine-tRNA ligase activity"/>
    <property type="evidence" value="ECO:0007669"/>
    <property type="project" value="UniProtKB-UniRule"/>
</dbReference>
<dbReference type="STRING" id="1940790.L21SP3_01951"/>
<evidence type="ECO:0000259" key="13">
    <source>
        <dbReference type="SMART" id="SM00836"/>
    </source>
</evidence>
<dbReference type="InterPro" id="IPR036695">
    <property type="entry name" value="Arg-tRNA-synth_N_sf"/>
</dbReference>
<sequence length="584" mass="65455">MQFTADILEQRLSSVLKEITGSEFPAVVRPSANPEFGDYQSNGVMAAGKKTKQNPRQLAEKAAERLDVSDICEKPEIAGPGFINFRIKPEYMSRALLEVAADPERLGIDEVQIPKKVVVDYSGPNIAKEMHVGHLRSTIIGDCICRLLEFAGHNAVRQNHIGDWGTQFGMLCALLERKKESGEEVSMALSDLESFYREAKKLYDEDEKFAQTARAAIAGLHRGEQFWKQSWIDIIEESRKHYSQIYQRLNVTLTREDERGESAYAEDLQGIVEQLRQKGCAEESDGAVCVFPEGFTSKDGSPLPFIVQKSDGAFLYATTDLAALKYRIEKLGADEIVYVTDARQMLHFRMLFAAARLAGIAQNQNLRHITFGTMLGEDGKPFKTRSGDTVKLKDLLEEAVERAYSVVNQKNPGLSEDEKKSIAEAVGIGAIKYSDYSNSRTTDYIFSFDKMLSMDGNTAPYMQYACARVKSIEKKAKEKGIDADGEIEGLQKIELAEEAERDLALHLLKYGLAIRGALAEYKPNFITAYLYELAQKFSAFYTNCPVLSSQGITRSSRLILCRLTHQTLRHGLKEILRIDVPEKM</sequence>
<dbReference type="Pfam" id="PF05746">
    <property type="entry name" value="DALR_1"/>
    <property type="match status" value="1"/>
</dbReference>
<dbReference type="GO" id="GO:0006420">
    <property type="term" value="P:arginyl-tRNA aminoacylation"/>
    <property type="evidence" value="ECO:0007669"/>
    <property type="project" value="UniProtKB-UniRule"/>
</dbReference>
<evidence type="ECO:0000256" key="11">
    <source>
        <dbReference type="HAMAP-Rule" id="MF_00123"/>
    </source>
</evidence>
<dbReference type="InterPro" id="IPR005148">
    <property type="entry name" value="Arg-tRNA-synth_N"/>
</dbReference>
<reference evidence="16" key="1">
    <citation type="submission" date="2017-02" db="EMBL/GenBank/DDBJ databases">
        <title>Comparative genomics and description of representatives of a novel lineage of planctomycetes thriving in anoxic sediments.</title>
        <authorList>
            <person name="Spring S."/>
            <person name="Bunk B."/>
            <person name="Sproer C."/>
            <person name="Klenk H.-P."/>
        </authorList>
    </citation>
    <scope>NUCLEOTIDE SEQUENCE [LARGE SCALE GENOMIC DNA]</scope>
    <source>
        <strain evidence="16">L21-RPul-D3</strain>
    </source>
</reference>
<keyword evidence="6 11" id="KW-0547">Nucleotide-binding</keyword>
<protein>
    <recommendedName>
        <fullName evidence="11">Arginine--tRNA ligase</fullName>
        <ecNumber evidence="11">6.1.1.19</ecNumber>
    </recommendedName>
    <alternativeName>
        <fullName evidence="11">Arginyl-tRNA synthetase</fullName>
        <shortName evidence="11">ArgRS</shortName>
    </alternativeName>
</protein>
<feature type="domain" description="DALR anticodon binding" evidence="13">
    <location>
        <begin position="462"/>
        <end position="584"/>
    </location>
</feature>
<dbReference type="PRINTS" id="PR01038">
    <property type="entry name" value="TRNASYNTHARG"/>
</dbReference>
<dbReference type="InterPro" id="IPR008909">
    <property type="entry name" value="DALR_anticod-bd"/>
</dbReference>
<evidence type="ECO:0000256" key="5">
    <source>
        <dbReference type="ARBA" id="ARBA00022598"/>
    </source>
</evidence>
<dbReference type="RefSeq" id="WP_077541044.1">
    <property type="nucleotide sequence ID" value="NZ_CP019633.1"/>
</dbReference>
<dbReference type="FunFam" id="3.40.50.620:FF:000030">
    <property type="entry name" value="Arginine--tRNA ligase"/>
    <property type="match status" value="1"/>
</dbReference>
<feature type="domain" description="Arginyl tRNA synthetase N-terminal" evidence="14">
    <location>
        <begin position="6"/>
        <end position="87"/>
    </location>
</feature>
<dbReference type="Gene3D" id="1.10.730.10">
    <property type="entry name" value="Isoleucyl-tRNA Synthetase, Domain 1"/>
    <property type="match status" value="1"/>
</dbReference>
<comment type="similarity">
    <text evidence="2 11 12">Belongs to the class-I aminoacyl-tRNA synthetase family.</text>
</comment>
<dbReference type="Gene3D" id="3.40.50.620">
    <property type="entry name" value="HUPs"/>
    <property type="match status" value="1"/>
</dbReference>
<evidence type="ECO:0000256" key="12">
    <source>
        <dbReference type="RuleBase" id="RU363038"/>
    </source>
</evidence>
<dbReference type="SMART" id="SM01016">
    <property type="entry name" value="Arg_tRNA_synt_N"/>
    <property type="match status" value="1"/>
</dbReference>
<evidence type="ECO:0000256" key="8">
    <source>
        <dbReference type="ARBA" id="ARBA00022917"/>
    </source>
</evidence>